<name>A0A1R4KKY2_9MICO</name>
<accession>A0A1R4KKY2</accession>
<dbReference type="OrthoDB" id="7592443at2"/>
<dbReference type="InterPro" id="IPR015422">
    <property type="entry name" value="PyrdxlP-dep_Trfase_small"/>
</dbReference>
<protein>
    <submittedName>
        <fullName evidence="2">Cysteine desulfurase</fullName>
        <ecNumber evidence="2">2.8.1.7</ecNumber>
    </submittedName>
</protein>
<feature type="domain" description="Aminotransferase class V" evidence="1">
    <location>
        <begin position="24"/>
        <end position="391"/>
    </location>
</feature>
<sequence length="400" mass="43189">MTSSYPLSRVRQQFPALRTGSALFDAPGGTQTPTRVADAIRDAMVSPVSQRGRNNYSEQNADRIVRGARAAIGDLLNVDPRAVFFGRSATQITFDMARAVARSLGPDDEIVASRLDHDANVRPWVLAAELSGATLRWIDFDRETGDLTVDDVRRVLSDRTRFVAVTAASNLYGTAPDIAAIAAAVHAVGAEIYVDAVAYTAHELVDATALGADYIVCSPYKFCGPHIGVLGSNVEKLEALVPDKLRPSTMQVPERFELGTLPYEFLAGVTETVEFLADIIPGDGTRRERLERSYAAVAQHEHALFKRLVDGLAEIDGVERVGAPRTHVPTVLFRIDGRTTAEACAALGRADVAVMGGSFYAIEAEDWADLRDGAVRAGIAPYTSVEDVDRLLHAVRALTL</sequence>
<reference evidence="2 3" key="1">
    <citation type="submission" date="2017-02" db="EMBL/GenBank/DDBJ databases">
        <authorList>
            <person name="Peterson S.W."/>
        </authorList>
    </citation>
    <scope>NUCLEOTIDE SEQUENCE [LARGE SCALE GENOMIC DNA]</scope>
    <source>
        <strain evidence="2 3">B Mb 05.01</strain>
    </source>
</reference>
<dbReference type="Gene3D" id="3.40.640.10">
    <property type="entry name" value="Type I PLP-dependent aspartate aminotransferase-like (Major domain)"/>
    <property type="match status" value="1"/>
</dbReference>
<dbReference type="GO" id="GO:0031071">
    <property type="term" value="F:cysteine desulfurase activity"/>
    <property type="evidence" value="ECO:0007669"/>
    <property type="project" value="UniProtKB-EC"/>
</dbReference>
<dbReference type="Gene3D" id="3.90.1150.10">
    <property type="entry name" value="Aspartate Aminotransferase, domain 1"/>
    <property type="match status" value="1"/>
</dbReference>
<dbReference type="EMBL" id="FUKO01000034">
    <property type="protein sequence ID" value="SJN45010.1"/>
    <property type="molecule type" value="Genomic_DNA"/>
</dbReference>
<dbReference type="Proteomes" id="UP000196320">
    <property type="component" value="Unassembled WGS sequence"/>
</dbReference>
<evidence type="ECO:0000259" key="1">
    <source>
        <dbReference type="Pfam" id="PF00266"/>
    </source>
</evidence>
<dbReference type="Pfam" id="PF00266">
    <property type="entry name" value="Aminotran_5"/>
    <property type="match status" value="1"/>
</dbReference>
<dbReference type="AlphaFoldDB" id="A0A1R4KKY2"/>
<gene>
    <name evidence="2" type="ORF">FM104_13765</name>
</gene>
<keyword evidence="2" id="KW-0808">Transferase</keyword>
<keyword evidence="3" id="KW-1185">Reference proteome</keyword>
<dbReference type="RefSeq" id="WP_087132787.1">
    <property type="nucleotide sequence ID" value="NZ_FUKO01000034.1"/>
</dbReference>
<dbReference type="SUPFAM" id="SSF53383">
    <property type="entry name" value="PLP-dependent transferases"/>
    <property type="match status" value="1"/>
</dbReference>
<dbReference type="InterPro" id="IPR011340">
    <property type="entry name" value="Cys_dSase-rel"/>
</dbReference>
<evidence type="ECO:0000313" key="2">
    <source>
        <dbReference type="EMBL" id="SJN45010.1"/>
    </source>
</evidence>
<evidence type="ECO:0000313" key="3">
    <source>
        <dbReference type="Proteomes" id="UP000196320"/>
    </source>
</evidence>
<dbReference type="InterPro" id="IPR015424">
    <property type="entry name" value="PyrdxlP-dep_Trfase"/>
</dbReference>
<dbReference type="InterPro" id="IPR015421">
    <property type="entry name" value="PyrdxlP-dep_Trfase_major"/>
</dbReference>
<dbReference type="EC" id="2.8.1.7" evidence="2"/>
<proteinExistence type="predicted"/>
<organism evidence="2 3">
    <name type="scientific">Microbacterium esteraromaticum</name>
    <dbReference type="NCBI Taxonomy" id="57043"/>
    <lineage>
        <taxon>Bacteria</taxon>
        <taxon>Bacillati</taxon>
        <taxon>Actinomycetota</taxon>
        <taxon>Actinomycetes</taxon>
        <taxon>Micrococcales</taxon>
        <taxon>Microbacteriaceae</taxon>
        <taxon>Microbacterium</taxon>
    </lineage>
</organism>
<dbReference type="PANTHER" id="PTHR43586">
    <property type="entry name" value="CYSTEINE DESULFURASE"/>
    <property type="match status" value="1"/>
</dbReference>
<dbReference type="PANTHER" id="PTHR43586:SF21">
    <property type="entry name" value="PYRIDOXAL PHOSPHATE (PLP)-DEPENDENT ASPARTATE AMINOTRANSFERASE SUPERFAMILY"/>
    <property type="match status" value="1"/>
</dbReference>
<dbReference type="NCBIfam" id="TIGR01976">
    <property type="entry name" value="am_tr_V_VC1184"/>
    <property type="match status" value="1"/>
</dbReference>
<dbReference type="InterPro" id="IPR000192">
    <property type="entry name" value="Aminotrans_V_dom"/>
</dbReference>